<dbReference type="RefSeq" id="WP_116179360.1">
    <property type="nucleotide sequence ID" value="NZ_CP144375.1"/>
</dbReference>
<dbReference type="InterPro" id="IPR029058">
    <property type="entry name" value="AB_hydrolase_fold"/>
</dbReference>
<dbReference type="AlphaFoldDB" id="A0A3E0H292"/>
<dbReference type="OrthoDB" id="9794645at2"/>
<evidence type="ECO:0008006" key="4">
    <source>
        <dbReference type="Google" id="ProtNLM"/>
    </source>
</evidence>
<protein>
    <recommendedName>
        <fullName evidence="4">DUF3089 family protein</fullName>
    </recommendedName>
</protein>
<accession>A0A3E0H292</accession>
<dbReference type="Pfam" id="PF11288">
    <property type="entry name" value="DUF3089"/>
    <property type="match status" value="1"/>
</dbReference>
<organism evidence="2 3">
    <name type="scientific">Kutzneria buriramensis</name>
    <dbReference type="NCBI Taxonomy" id="1045776"/>
    <lineage>
        <taxon>Bacteria</taxon>
        <taxon>Bacillati</taxon>
        <taxon>Actinomycetota</taxon>
        <taxon>Actinomycetes</taxon>
        <taxon>Pseudonocardiales</taxon>
        <taxon>Pseudonocardiaceae</taxon>
        <taxon>Kutzneria</taxon>
    </lineage>
</organism>
<comment type="caution">
    <text evidence="2">The sequence shown here is derived from an EMBL/GenBank/DDBJ whole genome shotgun (WGS) entry which is preliminary data.</text>
</comment>
<sequence>MTWGSLAAAVALTAGLAAPAIAAPADALPAPVWMCHASCGPTTATYPISHDQVPLDTTDVTGGPQATDSPKVDCFYVYPTVDTLPNIVPATSDEEFAQAIAQVGMLNPRCRIFIPTYRQRTLPELALSLITKIPPDYSTAIGDVEQAFQYYWDHDNTDPATGKRRGVVLLGHSQGAAALTTLVQDKFDGHPDMQRQLVSAILLGGHIVVPTGKIEGDGDAKATFQHVPACQLATETGCVVAYSSYKPGGQVPTPDADLVRVVNDPNHQVLCVNPAGLLAGTSGPTPLDTVLYTRKLVGGNDLNPYGRISSLGQSLTVPNYPTGFARYHGTLTGQCKQTLDGTSTVSWLDITGGDDLVGPPQANFYGLHALDFNLTDGDLSELVGRQATAWTAGT</sequence>
<feature type="signal peptide" evidence="1">
    <location>
        <begin position="1"/>
        <end position="22"/>
    </location>
</feature>
<dbReference type="EMBL" id="QUNO01000015">
    <property type="protein sequence ID" value="REH37222.1"/>
    <property type="molecule type" value="Genomic_DNA"/>
</dbReference>
<dbReference type="SUPFAM" id="SSF53474">
    <property type="entry name" value="alpha/beta-Hydrolases"/>
    <property type="match status" value="1"/>
</dbReference>
<proteinExistence type="predicted"/>
<name>A0A3E0H292_9PSEU</name>
<dbReference type="Proteomes" id="UP000256269">
    <property type="component" value="Unassembled WGS sequence"/>
</dbReference>
<evidence type="ECO:0000256" key="1">
    <source>
        <dbReference type="SAM" id="SignalP"/>
    </source>
</evidence>
<evidence type="ECO:0000313" key="3">
    <source>
        <dbReference type="Proteomes" id="UP000256269"/>
    </source>
</evidence>
<keyword evidence="3" id="KW-1185">Reference proteome</keyword>
<reference evidence="2 3" key="1">
    <citation type="submission" date="2018-08" db="EMBL/GenBank/DDBJ databases">
        <title>Genomic Encyclopedia of Archaeal and Bacterial Type Strains, Phase II (KMG-II): from individual species to whole genera.</title>
        <authorList>
            <person name="Goeker M."/>
        </authorList>
    </citation>
    <scope>NUCLEOTIDE SEQUENCE [LARGE SCALE GENOMIC DNA]</scope>
    <source>
        <strain evidence="2 3">DSM 45791</strain>
    </source>
</reference>
<keyword evidence="1" id="KW-0732">Signal</keyword>
<evidence type="ECO:0000313" key="2">
    <source>
        <dbReference type="EMBL" id="REH37222.1"/>
    </source>
</evidence>
<gene>
    <name evidence="2" type="ORF">BCF44_115226</name>
</gene>
<feature type="chain" id="PRO_5039522924" description="DUF3089 family protein" evidence="1">
    <location>
        <begin position="23"/>
        <end position="394"/>
    </location>
</feature>
<dbReference type="InterPro" id="IPR021440">
    <property type="entry name" value="DUF3089"/>
</dbReference>